<dbReference type="EMBL" id="CP106794">
    <property type="protein sequence ID" value="UXY24888.1"/>
    <property type="molecule type" value="Genomic_DNA"/>
</dbReference>
<evidence type="ECO:0000256" key="1">
    <source>
        <dbReference type="SAM" id="Phobius"/>
    </source>
</evidence>
<feature type="transmembrane region" description="Helical" evidence="1">
    <location>
        <begin position="12"/>
        <end position="32"/>
    </location>
</feature>
<evidence type="ECO:0000313" key="2">
    <source>
        <dbReference type="EMBL" id="UXY24888.1"/>
    </source>
</evidence>
<dbReference type="RefSeq" id="WP_263235111.1">
    <property type="nucleotide sequence ID" value="NZ_CP106794.1"/>
</dbReference>
<keyword evidence="1" id="KW-0472">Membrane</keyword>
<keyword evidence="1" id="KW-1133">Transmembrane helix</keyword>
<protein>
    <submittedName>
        <fullName evidence="2">Uncharacterized protein</fullName>
    </submittedName>
</protein>
<organism evidence="2 3">
    <name type="scientific">Streptomyces cynarae</name>
    <dbReference type="NCBI Taxonomy" id="2981134"/>
    <lineage>
        <taxon>Bacteria</taxon>
        <taxon>Bacillati</taxon>
        <taxon>Actinomycetota</taxon>
        <taxon>Actinomycetes</taxon>
        <taxon>Kitasatosporales</taxon>
        <taxon>Streptomycetaceae</taxon>
        <taxon>Streptomyces</taxon>
    </lineage>
</organism>
<accession>A0ABY6EET1</accession>
<keyword evidence="2" id="KW-0614">Plasmid</keyword>
<gene>
    <name evidence="2" type="ORF">N8I84_41305</name>
</gene>
<reference evidence="2" key="1">
    <citation type="submission" date="2022-10" db="EMBL/GenBank/DDBJ databases">
        <authorList>
            <person name="Mo P."/>
        </authorList>
    </citation>
    <scope>NUCLEOTIDE SEQUENCE</scope>
    <source>
        <strain evidence="2">HUAS 13-4</strain>
        <plasmid evidence="2">punmamed2</plasmid>
    </source>
</reference>
<keyword evidence="1" id="KW-0812">Transmembrane</keyword>
<keyword evidence="3" id="KW-1185">Reference proteome</keyword>
<proteinExistence type="predicted"/>
<geneLocation type="plasmid" evidence="2 3">
    <name>punmamed2</name>
</geneLocation>
<evidence type="ECO:0000313" key="3">
    <source>
        <dbReference type="Proteomes" id="UP001061298"/>
    </source>
</evidence>
<name>A0ABY6EET1_9ACTN</name>
<dbReference type="Proteomes" id="UP001061298">
    <property type="component" value="Plasmid punmamed2"/>
</dbReference>
<sequence length="74" mass="8489">MVTALKMADAPWWVVAIALALGIAVSALLMLAQSLMPDESEHKRDVLLAWMRHRERQARGRVPNQRRRTARSRQ</sequence>